<dbReference type="InterPro" id="IPR038763">
    <property type="entry name" value="DHH_sf"/>
</dbReference>
<sequence length="411" mass="45694">MNLTKTNPQTILKRLTKSRKGIKIITHERPDVDALGSVAGMSWVLNSMRVPVSVCVESWLSFFTELRPLVSASEVDVQLMLDVSDPKRAFGYDKGLETLIIDHHAVEDVPFMHLIDPSCCATSALLSELFSDHLDSKSSVCFLAGLLADTGVLSYSNVDERALNDAIRLVQAGANWNAAYVEATKICGMEQAKRIARLLRKVYEYKPGVFVLSVPKEDRLEQGFTDDDFSIALSIMQWIGRGLLFISARENNNQMPVTNISFRSRHPLEAIAYAKRLNGGGHRMAAAAKVSNRLSEVMETVLAWVTADVDALSQTRNEPANLNELDLQLAELYAKSELLSVDVTEELLLSICDLVSKGGSAERAAMKVRENIDLESLQQLSDWIMSSDDLKSPKSLVQRMFYRQVDFSCKS</sequence>
<evidence type="ECO:0000313" key="3">
    <source>
        <dbReference type="EMBL" id="ACI17916.1"/>
    </source>
</evidence>
<protein>
    <submittedName>
        <fullName evidence="3">DHH family</fullName>
    </submittedName>
</protein>
<dbReference type="SUPFAM" id="SSF64182">
    <property type="entry name" value="DHH phosphoesterases"/>
    <property type="match status" value="1"/>
</dbReference>
<dbReference type="InterPro" id="IPR051319">
    <property type="entry name" value="Oligoribo/pAp-PDE_c-di-AMP_PDE"/>
</dbReference>
<organism evidence="3 4">
    <name type="scientific">Coprothermobacter proteolyticus (strain ATCC 35245 / DSM 5265 / OCM 4 / BT)</name>
    <dbReference type="NCBI Taxonomy" id="309798"/>
    <lineage>
        <taxon>Bacteria</taxon>
        <taxon>Pseudomonadati</taxon>
        <taxon>Coprothermobacterota</taxon>
        <taxon>Coprothermobacteria</taxon>
        <taxon>Coprothermobacterales</taxon>
        <taxon>Coprothermobacteraceae</taxon>
        <taxon>Coprothermobacter</taxon>
    </lineage>
</organism>
<dbReference type="Gene3D" id="3.10.310.30">
    <property type="match status" value="1"/>
</dbReference>
<reference evidence="3 4" key="2">
    <citation type="journal article" date="2014" name="Genome Announc.">
        <title>Complete Genome Sequence of Coprothermobacter proteolyticus DSM 5265.</title>
        <authorList>
            <person name="Alexiev A."/>
            <person name="Coil D.A."/>
            <person name="Badger J.H."/>
            <person name="Enticknap J."/>
            <person name="Ward N."/>
            <person name="Robb F.T."/>
            <person name="Eisen J.A."/>
        </authorList>
    </citation>
    <scope>NUCLEOTIDE SEQUENCE [LARGE SCALE GENOMIC DNA]</scope>
    <source>
        <strain evidence="4">ATCC 35245 / DSM 5265 / OCM 4 / BT</strain>
    </source>
</reference>
<evidence type="ECO:0000259" key="1">
    <source>
        <dbReference type="Pfam" id="PF01368"/>
    </source>
</evidence>
<dbReference type="GO" id="GO:0003676">
    <property type="term" value="F:nucleic acid binding"/>
    <property type="evidence" value="ECO:0007669"/>
    <property type="project" value="InterPro"/>
</dbReference>
<dbReference type="STRING" id="309798.COPRO5265_0943"/>
<dbReference type="Gene3D" id="3.90.1640.10">
    <property type="entry name" value="inorganic pyrophosphatase (n-terminal core)"/>
    <property type="match status" value="1"/>
</dbReference>
<dbReference type="Pfam" id="PF01368">
    <property type="entry name" value="DHH"/>
    <property type="match status" value="1"/>
</dbReference>
<reference evidence="4" key="1">
    <citation type="submission" date="2008-08" db="EMBL/GenBank/DDBJ databases">
        <title>The complete genome sequence of Coprothermobacter proteolyticus strain ATCC 5245 / DSM 5265 / BT.</title>
        <authorList>
            <person name="Dodson R.J."/>
            <person name="Durkin A.S."/>
            <person name="Wu M."/>
            <person name="Eisen J."/>
            <person name="Sutton G."/>
        </authorList>
    </citation>
    <scope>NUCLEOTIDE SEQUENCE [LARGE SCALE GENOMIC DNA]</scope>
    <source>
        <strain evidence="4">ATCC 35245 / DSM 5265 / OCM 4 / BT</strain>
    </source>
</reference>
<dbReference type="Pfam" id="PF02272">
    <property type="entry name" value="DHHA1"/>
    <property type="match status" value="1"/>
</dbReference>
<gene>
    <name evidence="3" type="ordered locus">COPRO5265_0943</name>
</gene>
<dbReference type="InterPro" id="IPR003156">
    <property type="entry name" value="DHHA1_dom"/>
</dbReference>
<dbReference type="KEGG" id="cpo:COPRO5265_0943"/>
<dbReference type="Proteomes" id="UP000001732">
    <property type="component" value="Chromosome"/>
</dbReference>
<dbReference type="PANTHER" id="PTHR47618">
    <property type="entry name" value="BIFUNCTIONAL OLIGORIBONUCLEASE AND PAP PHOSPHATASE NRNA"/>
    <property type="match status" value="1"/>
</dbReference>
<dbReference type="HOGENOM" id="CLU_668536_0_0_9"/>
<proteinExistence type="predicted"/>
<dbReference type="EMBL" id="CP001145">
    <property type="protein sequence ID" value="ACI17916.1"/>
    <property type="molecule type" value="Genomic_DNA"/>
</dbReference>
<dbReference type="RefSeq" id="WP_012544567.1">
    <property type="nucleotide sequence ID" value="NC_011295.1"/>
</dbReference>
<evidence type="ECO:0000313" key="4">
    <source>
        <dbReference type="Proteomes" id="UP000001732"/>
    </source>
</evidence>
<dbReference type="PANTHER" id="PTHR47618:SF1">
    <property type="entry name" value="BIFUNCTIONAL OLIGORIBONUCLEASE AND PAP PHOSPHATASE NRNA"/>
    <property type="match status" value="1"/>
</dbReference>
<dbReference type="AlphaFoldDB" id="B5Y925"/>
<feature type="domain" description="DDH" evidence="1">
    <location>
        <begin position="22"/>
        <end position="132"/>
    </location>
</feature>
<accession>B5Y925</accession>
<feature type="domain" description="DHHA1" evidence="2">
    <location>
        <begin position="221"/>
        <end position="305"/>
    </location>
</feature>
<keyword evidence="4" id="KW-1185">Reference proteome</keyword>
<dbReference type="InterPro" id="IPR001667">
    <property type="entry name" value="DDH_dom"/>
</dbReference>
<evidence type="ECO:0000259" key="2">
    <source>
        <dbReference type="Pfam" id="PF02272"/>
    </source>
</evidence>
<name>B5Y925_COPPD</name>
<dbReference type="eggNOG" id="COG0618">
    <property type="taxonomic scope" value="Bacteria"/>
</dbReference>